<feature type="compositionally biased region" description="Polar residues" evidence="1">
    <location>
        <begin position="154"/>
        <end position="170"/>
    </location>
</feature>
<evidence type="ECO:0000256" key="3">
    <source>
        <dbReference type="SAM" id="SignalP"/>
    </source>
</evidence>
<feature type="compositionally biased region" description="Low complexity" evidence="1">
    <location>
        <begin position="142"/>
        <end position="153"/>
    </location>
</feature>
<gene>
    <name evidence="4" type="ORF">Baya_12334</name>
</gene>
<feature type="transmembrane region" description="Helical" evidence="2">
    <location>
        <begin position="225"/>
        <end position="246"/>
    </location>
</feature>
<feature type="region of interest" description="Disordered" evidence="1">
    <location>
        <begin position="142"/>
        <end position="187"/>
    </location>
</feature>
<evidence type="ECO:0000256" key="1">
    <source>
        <dbReference type="SAM" id="MobiDB-lite"/>
    </source>
</evidence>
<keyword evidence="2" id="KW-0472">Membrane</keyword>
<protein>
    <submittedName>
        <fullName evidence="4">Uncharacterized protein</fullName>
    </submittedName>
</protein>
<dbReference type="Proteomes" id="UP000319801">
    <property type="component" value="Unassembled WGS sequence"/>
</dbReference>
<evidence type="ECO:0000256" key="2">
    <source>
        <dbReference type="SAM" id="Phobius"/>
    </source>
</evidence>
<keyword evidence="3" id="KW-0732">Signal</keyword>
<keyword evidence="5" id="KW-1185">Reference proteome</keyword>
<dbReference type="AlphaFoldDB" id="A0A556V356"/>
<proteinExistence type="predicted"/>
<dbReference type="EMBL" id="VCAZ01000106">
    <property type="protein sequence ID" value="TSS97559.1"/>
    <property type="molecule type" value="Genomic_DNA"/>
</dbReference>
<dbReference type="OrthoDB" id="8964578at2759"/>
<keyword evidence="2" id="KW-1133">Transmembrane helix</keyword>
<evidence type="ECO:0000313" key="4">
    <source>
        <dbReference type="EMBL" id="TSS97559.1"/>
    </source>
</evidence>
<reference evidence="4 5" key="1">
    <citation type="journal article" date="2019" name="Genome Biol. Evol.">
        <title>Whole-Genome Sequencing of the Giant Devil Catfish, Bagarius yarrelli.</title>
        <authorList>
            <person name="Jiang W."/>
            <person name="Lv Y."/>
            <person name="Cheng L."/>
            <person name="Yang K."/>
            <person name="Chao B."/>
            <person name="Wang X."/>
            <person name="Li Y."/>
            <person name="Pan X."/>
            <person name="You X."/>
            <person name="Zhang Y."/>
            <person name="Yang J."/>
            <person name="Li J."/>
            <person name="Zhang X."/>
            <person name="Liu S."/>
            <person name="Sun C."/>
            <person name="Yang J."/>
            <person name="Shi Q."/>
        </authorList>
    </citation>
    <scope>NUCLEOTIDE SEQUENCE [LARGE SCALE GENOMIC DNA]</scope>
    <source>
        <strain evidence="4">JWS20170419001</strain>
        <tissue evidence="4">Muscle</tissue>
    </source>
</reference>
<keyword evidence="2" id="KW-0812">Transmembrane</keyword>
<sequence length="287" mass="31190">MDMVVCVVWTVLLLMYTPRYKAESPALVPVSATASQNDAVDPFVTSKMTDPEEPITMDSLSSARQHISKAQGATTTFFPAMTSILTKNHVNTKITDTITDATVGTGTGVIWPQESVTNPKTLTNATQGSSDITPFLIPRSTTITPGSPIPTSTNLNKVHQNSSQSTSSKMIPTEYLSPSSSSPSTLEDLITGSVYLGKEEDQNEPSEFDVGDEDSIPSPSPLDPLLAGLISIFIISTAMLFIILFLKFRQQDAHPEFHRLQDLPMVRYIIMLLSVIGVICKVYSLSM</sequence>
<name>A0A556V356_BAGYA</name>
<accession>A0A556V356</accession>
<feature type="transmembrane region" description="Helical" evidence="2">
    <location>
        <begin position="266"/>
        <end position="285"/>
    </location>
</feature>
<feature type="chain" id="PRO_5022069898" evidence="3">
    <location>
        <begin position="23"/>
        <end position="287"/>
    </location>
</feature>
<comment type="caution">
    <text evidence="4">The sequence shown here is derived from an EMBL/GenBank/DDBJ whole genome shotgun (WGS) entry which is preliminary data.</text>
</comment>
<organism evidence="4 5">
    <name type="scientific">Bagarius yarrelli</name>
    <name type="common">Goonch</name>
    <name type="synonym">Bagrus yarrelli</name>
    <dbReference type="NCBI Taxonomy" id="175774"/>
    <lineage>
        <taxon>Eukaryota</taxon>
        <taxon>Metazoa</taxon>
        <taxon>Chordata</taxon>
        <taxon>Craniata</taxon>
        <taxon>Vertebrata</taxon>
        <taxon>Euteleostomi</taxon>
        <taxon>Actinopterygii</taxon>
        <taxon>Neopterygii</taxon>
        <taxon>Teleostei</taxon>
        <taxon>Ostariophysi</taxon>
        <taxon>Siluriformes</taxon>
        <taxon>Sisoridae</taxon>
        <taxon>Sisorinae</taxon>
        <taxon>Bagarius</taxon>
    </lineage>
</organism>
<feature type="signal peptide" evidence="3">
    <location>
        <begin position="1"/>
        <end position="22"/>
    </location>
</feature>
<evidence type="ECO:0000313" key="5">
    <source>
        <dbReference type="Proteomes" id="UP000319801"/>
    </source>
</evidence>